<evidence type="ECO:0000313" key="8">
    <source>
        <dbReference type="Proteomes" id="UP000245959"/>
    </source>
</evidence>
<dbReference type="InterPro" id="IPR011545">
    <property type="entry name" value="DEAD/DEAH_box_helicase_dom"/>
</dbReference>
<comment type="caution">
    <text evidence="7">The sequence shown here is derived from an EMBL/GenBank/DDBJ whole genome shotgun (WGS) entry which is preliminary data.</text>
</comment>
<protein>
    <submittedName>
        <fullName evidence="7">ATP-dependent helicase HrpA</fullName>
    </submittedName>
</protein>
<dbReference type="Pfam" id="PF21010">
    <property type="entry name" value="HA2_C"/>
    <property type="match status" value="1"/>
</dbReference>
<dbReference type="FunFam" id="1.20.120.1080:FF:000005">
    <property type="entry name" value="ATP-dependent helicase HrpA"/>
    <property type="match status" value="1"/>
</dbReference>
<dbReference type="RefSeq" id="WP_116882680.1">
    <property type="nucleotide sequence ID" value="NZ_CABMMC010000047.1"/>
</dbReference>
<dbReference type="CDD" id="cd18791">
    <property type="entry name" value="SF2_C_RHA"/>
    <property type="match status" value="1"/>
</dbReference>
<dbReference type="InterPro" id="IPR014001">
    <property type="entry name" value="Helicase_ATP-bd"/>
</dbReference>
<dbReference type="Pfam" id="PF00271">
    <property type="entry name" value="Helicase_C"/>
    <property type="match status" value="1"/>
</dbReference>
<dbReference type="InterPro" id="IPR007502">
    <property type="entry name" value="Helicase-assoc_dom"/>
</dbReference>
<dbReference type="GO" id="GO:0003723">
    <property type="term" value="F:RNA binding"/>
    <property type="evidence" value="ECO:0007669"/>
    <property type="project" value="TreeGrafter"/>
</dbReference>
<dbReference type="InterPro" id="IPR001650">
    <property type="entry name" value="Helicase_C-like"/>
</dbReference>
<keyword evidence="2" id="KW-0378">Hydrolase</keyword>
<dbReference type="SMART" id="SM00382">
    <property type="entry name" value="AAA"/>
    <property type="match status" value="1"/>
</dbReference>
<dbReference type="PROSITE" id="PS51194">
    <property type="entry name" value="HELICASE_CTER"/>
    <property type="match status" value="1"/>
</dbReference>
<dbReference type="GO" id="GO:0005524">
    <property type="term" value="F:ATP binding"/>
    <property type="evidence" value="ECO:0007669"/>
    <property type="project" value="UniProtKB-KW"/>
</dbReference>
<dbReference type="EMBL" id="QEKH01000003">
    <property type="protein sequence ID" value="PVY45104.1"/>
    <property type="molecule type" value="Genomic_DNA"/>
</dbReference>
<dbReference type="GO" id="GO:0003724">
    <property type="term" value="F:RNA helicase activity"/>
    <property type="evidence" value="ECO:0007669"/>
    <property type="project" value="InterPro"/>
</dbReference>
<dbReference type="AlphaFoldDB" id="A0A2U1B8V3"/>
<dbReference type="Pfam" id="PF11898">
    <property type="entry name" value="DUF3418"/>
    <property type="match status" value="1"/>
</dbReference>
<evidence type="ECO:0000256" key="3">
    <source>
        <dbReference type="ARBA" id="ARBA00022806"/>
    </source>
</evidence>
<dbReference type="Pfam" id="PF07717">
    <property type="entry name" value="OB_NTP_bind"/>
    <property type="match status" value="1"/>
</dbReference>
<proteinExistence type="predicted"/>
<dbReference type="Proteomes" id="UP000245959">
    <property type="component" value="Unassembled WGS sequence"/>
</dbReference>
<dbReference type="GO" id="GO:0016787">
    <property type="term" value="F:hydrolase activity"/>
    <property type="evidence" value="ECO:0007669"/>
    <property type="project" value="UniProtKB-KW"/>
</dbReference>
<evidence type="ECO:0000259" key="5">
    <source>
        <dbReference type="PROSITE" id="PS51192"/>
    </source>
</evidence>
<dbReference type="FunFam" id="3.40.50.300:FF:001922">
    <property type="entry name" value="DEAH (Asp-Glu-Ala-His) box polypeptide 29"/>
    <property type="match status" value="1"/>
</dbReference>
<sequence length="1235" mass="139470">MNPRPENPDYAASCDRFRVEFPEELPISRHVDEIKKAWESSPVIIVGGDTGSGKTTQLPKIALALGYGRRGRIGCTQPRRIAASAMSRRVAQELGCEPGTGVGYQVRFDDRTTKSTVLKFMTDGILLAETRNDRSLRQYEVLIIDEAHERSLNIDFLLGYLKNLLPHRPDLKVAISSATLDTQEFSRFFNDAPVIAIEGRTYPVEDVFMPPEYDEELSAQIARAAEFVTSLDPQGDILVFLPGEREIRDATDVLTGRRLRNTEVLPLFGRLSAADQQKVFNPGGQRRIVLATNVAETSVTIPRIRFVIDSGLARIKRFNPRTQIEELQVESISQASARQRRGRCGRIADGVCVHLYSEEDLERSAPYTDPEIKRTGLAGVILQMAALGLPRITHFPFINPPPPAAVREGLRTLEDLRALDPAGRLTREGWKLAELPIDPHLGKMLAFAEKRRVLPELLVIAAYLSIQDPQERPLEKQQAADEAHRRYRDKKSDFVTILNLWNAIQQECPSNRQLRVFARRNFYNFNRLLEWRNLAADLADAAADLKWSGAKLPKLLENPPYDQVHQSILAGIPRHIARYMPEEQHYLGTGARKFLIFPGSGLFKAKPAPEWLMSFALVETSRLFARQNAAIRPDYLEQAAPHLCTRIYDQPYWDAESGFVYARERLTFGGLLIHNGRRVLYSKSHPAEAREIFIREALATGSVIIPKTWIEKSAHVLESLALLEEKVRRPGTILDPEAVVEHYLTLLPEGIDSVKSLKELIRNDSQDYSITPQDAMQEQFRQWEEGDYPDALAFSGQSFRLRYSFTPGEPEDGLTLYVPSDQLNLLPGHALDWLVPGYLPEKVELMIRALPKPVRQAAGPIAETVAAFCEAVKSGAVFSEQPLAAALAEYLRDNLGEPVAPADFDNVRLPEYLTMKLAELNRNGKIVQLHREIPASVQQGSRLSRAVAGAKNYTAAGCTAWPGLKPLPFEVELPNGNGKTAYPALCDEGESIGQALYLKESEARMNHRKGIIRLFKLENAAQLKFFKRTIRFSRQAELSWFLNYRDYADDLLDTAIAAAFESDLWEIRDGLAFGIGAEHAKQELGCFVDRMVKQLEGYYANYQLGRDLAKRIKAQCPESAADMKRHLDFLFRNRFLKSDFVFEDYPRYLRGVKIRAERAAGAPGRDETKLDAISDYLDRFHLAAESVPELTDKPLLHDFWRLTEECRLAVFAPEVPLGERAPLKKLDKAWEELRF</sequence>
<dbReference type="InterPro" id="IPR024590">
    <property type="entry name" value="HrpA_C"/>
</dbReference>
<feature type="domain" description="Helicase C-terminal" evidence="6">
    <location>
        <begin position="220"/>
        <end position="388"/>
    </location>
</feature>
<dbReference type="GeneID" id="78294010"/>
<dbReference type="SMART" id="SM00490">
    <property type="entry name" value="HELICc"/>
    <property type="match status" value="1"/>
</dbReference>
<accession>A0A2U1B8V3</accession>
<dbReference type="SMART" id="SM00487">
    <property type="entry name" value="DEXDc"/>
    <property type="match status" value="1"/>
</dbReference>
<feature type="domain" description="Helicase ATP-binding" evidence="5">
    <location>
        <begin position="35"/>
        <end position="198"/>
    </location>
</feature>
<evidence type="ECO:0000313" key="7">
    <source>
        <dbReference type="EMBL" id="PVY45104.1"/>
    </source>
</evidence>
<name>A0A2U1B8V3_9BACT</name>
<dbReference type="InterPro" id="IPR003593">
    <property type="entry name" value="AAA+_ATPase"/>
</dbReference>
<dbReference type="PANTHER" id="PTHR18934:SF99">
    <property type="entry name" value="ATP-DEPENDENT RNA HELICASE DHX37-RELATED"/>
    <property type="match status" value="1"/>
</dbReference>
<dbReference type="NCBIfam" id="TIGR01967">
    <property type="entry name" value="DEAH_box_HrpA"/>
    <property type="match status" value="1"/>
</dbReference>
<reference evidence="7 8" key="1">
    <citation type="submission" date="2018-04" db="EMBL/GenBank/DDBJ databases">
        <title>Genomic Encyclopedia of Type Strains, Phase IV (KMG-IV): sequencing the most valuable type-strain genomes for metagenomic binning, comparative biology and taxonomic classification.</title>
        <authorList>
            <person name="Goeker M."/>
        </authorList>
    </citation>
    <scope>NUCLEOTIDE SEQUENCE [LARGE SCALE GENOMIC DNA]</scope>
    <source>
        <strain evidence="7 8">DSM 14823</strain>
    </source>
</reference>
<keyword evidence="3 7" id="KW-0347">Helicase</keyword>
<evidence type="ECO:0000259" key="6">
    <source>
        <dbReference type="PROSITE" id="PS51194"/>
    </source>
</evidence>
<evidence type="ECO:0000256" key="1">
    <source>
        <dbReference type="ARBA" id="ARBA00022741"/>
    </source>
</evidence>
<keyword evidence="4" id="KW-0067">ATP-binding</keyword>
<dbReference type="SUPFAM" id="SSF52540">
    <property type="entry name" value="P-loop containing nucleoside triphosphate hydrolases"/>
    <property type="match status" value="1"/>
</dbReference>
<dbReference type="InterPro" id="IPR048333">
    <property type="entry name" value="HA2_WH"/>
</dbReference>
<evidence type="ECO:0000256" key="2">
    <source>
        <dbReference type="ARBA" id="ARBA00022801"/>
    </source>
</evidence>
<dbReference type="SMART" id="SM00847">
    <property type="entry name" value="HA2"/>
    <property type="match status" value="1"/>
</dbReference>
<keyword evidence="8" id="KW-1185">Reference proteome</keyword>
<dbReference type="Gene3D" id="3.40.50.300">
    <property type="entry name" value="P-loop containing nucleotide triphosphate hydrolases"/>
    <property type="match status" value="2"/>
</dbReference>
<dbReference type="OrthoDB" id="9808833at2"/>
<dbReference type="InterPro" id="IPR011709">
    <property type="entry name" value="DEAD-box_helicase_OB_fold"/>
</dbReference>
<keyword evidence="1" id="KW-0547">Nucleotide-binding</keyword>
<dbReference type="InterPro" id="IPR027417">
    <property type="entry name" value="P-loop_NTPase"/>
</dbReference>
<dbReference type="InterPro" id="IPR010222">
    <property type="entry name" value="RNA_helicase_HrpA"/>
</dbReference>
<dbReference type="Gene3D" id="1.20.120.1080">
    <property type="match status" value="1"/>
</dbReference>
<dbReference type="Pfam" id="PF00270">
    <property type="entry name" value="DEAD"/>
    <property type="match status" value="1"/>
</dbReference>
<gene>
    <name evidence="7" type="ORF">C8D82_10318</name>
</gene>
<dbReference type="PROSITE" id="PS51192">
    <property type="entry name" value="HELICASE_ATP_BIND_1"/>
    <property type="match status" value="1"/>
</dbReference>
<organism evidence="7 8">
    <name type="scientific">Victivallis vadensis</name>
    <dbReference type="NCBI Taxonomy" id="172901"/>
    <lineage>
        <taxon>Bacteria</taxon>
        <taxon>Pseudomonadati</taxon>
        <taxon>Lentisphaerota</taxon>
        <taxon>Lentisphaeria</taxon>
        <taxon>Victivallales</taxon>
        <taxon>Victivallaceae</taxon>
        <taxon>Victivallis</taxon>
    </lineage>
</organism>
<evidence type="ECO:0000256" key="4">
    <source>
        <dbReference type="ARBA" id="ARBA00022840"/>
    </source>
</evidence>
<dbReference type="PANTHER" id="PTHR18934">
    <property type="entry name" value="ATP-DEPENDENT RNA HELICASE"/>
    <property type="match status" value="1"/>
</dbReference>
<dbReference type="Pfam" id="PF04408">
    <property type="entry name" value="WHD_HA2"/>
    <property type="match status" value="1"/>
</dbReference>